<evidence type="ECO:0000313" key="2">
    <source>
        <dbReference type="EMBL" id="QIW99949.1"/>
    </source>
</evidence>
<dbReference type="OrthoDB" id="3063476at2759"/>
<dbReference type="InterPro" id="IPR053203">
    <property type="entry name" value="Cisplatin_resist-associated"/>
</dbReference>
<dbReference type="EMBL" id="CP051142">
    <property type="protein sequence ID" value="QIW99949.1"/>
    <property type="molecule type" value="Genomic_DNA"/>
</dbReference>
<reference evidence="2 3" key="1">
    <citation type="journal article" date="2016" name="Sci. Rep.">
        <title>Peltaster fructicola genome reveals evolution from an invasive phytopathogen to an ectophytic parasite.</title>
        <authorList>
            <person name="Xu C."/>
            <person name="Chen H."/>
            <person name="Gleason M.L."/>
            <person name="Xu J.R."/>
            <person name="Liu H."/>
            <person name="Zhang R."/>
            <person name="Sun G."/>
        </authorList>
    </citation>
    <scope>NUCLEOTIDE SEQUENCE [LARGE SCALE GENOMIC DNA]</scope>
    <source>
        <strain evidence="2 3">LNHT1506</strain>
    </source>
</reference>
<dbReference type="AlphaFoldDB" id="A0A6H0XZX0"/>
<evidence type="ECO:0000313" key="3">
    <source>
        <dbReference type="Proteomes" id="UP000503462"/>
    </source>
</evidence>
<keyword evidence="3" id="KW-1185">Reference proteome</keyword>
<accession>A0A6H0XZX0</accession>
<protein>
    <recommendedName>
        <fullName evidence="4">DUF3602 domain-containing protein</fullName>
    </recommendedName>
</protein>
<organism evidence="2 3">
    <name type="scientific">Peltaster fructicola</name>
    <dbReference type="NCBI Taxonomy" id="286661"/>
    <lineage>
        <taxon>Eukaryota</taxon>
        <taxon>Fungi</taxon>
        <taxon>Dikarya</taxon>
        <taxon>Ascomycota</taxon>
        <taxon>Pezizomycotina</taxon>
        <taxon>Dothideomycetes</taxon>
        <taxon>Dothideomycetes incertae sedis</taxon>
        <taxon>Peltaster</taxon>
    </lineage>
</organism>
<dbReference type="PANTHER" id="PTHR34693:SF1">
    <property type="entry name" value="PROTEIN PAR32"/>
    <property type="match status" value="1"/>
</dbReference>
<dbReference type="Pfam" id="PF12223">
    <property type="entry name" value="DUF3602"/>
    <property type="match status" value="1"/>
</dbReference>
<feature type="compositionally biased region" description="Basic and acidic residues" evidence="1">
    <location>
        <begin position="62"/>
        <end position="82"/>
    </location>
</feature>
<feature type="compositionally biased region" description="Polar residues" evidence="1">
    <location>
        <begin position="25"/>
        <end position="40"/>
    </location>
</feature>
<dbReference type="PANTHER" id="PTHR34693">
    <property type="entry name" value="PROTEIN PAR32"/>
    <property type="match status" value="1"/>
</dbReference>
<sequence>MSRPTESIRTSSHGRGGAGNINARPENTGSSAADLQTPTIKSDVFTTGRGGSGNMASTTCSDTRRAAQDVEAPQHHTKEAHGTFHWGRGGDGNMVTVGDGDRPKSRQPSKGAADRAGSFTGMMEKSKELLGLKKKAAARANEVAIE</sequence>
<name>A0A6H0XZX0_9PEZI</name>
<dbReference type="InterPro" id="IPR022024">
    <property type="entry name" value="DUF3602"/>
</dbReference>
<evidence type="ECO:0008006" key="4">
    <source>
        <dbReference type="Google" id="ProtNLM"/>
    </source>
</evidence>
<gene>
    <name evidence="2" type="ORF">AMS68_005467</name>
</gene>
<feature type="compositionally biased region" description="Polar residues" evidence="1">
    <location>
        <begin position="1"/>
        <end position="13"/>
    </location>
</feature>
<proteinExistence type="predicted"/>
<evidence type="ECO:0000256" key="1">
    <source>
        <dbReference type="SAM" id="MobiDB-lite"/>
    </source>
</evidence>
<dbReference type="Proteomes" id="UP000503462">
    <property type="component" value="Chromosome 4"/>
</dbReference>
<feature type="region of interest" description="Disordered" evidence="1">
    <location>
        <begin position="1"/>
        <end position="121"/>
    </location>
</feature>